<keyword evidence="11 14" id="KW-0275">Fatty acid biosynthesis</keyword>
<organism evidence="16 17">
    <name type="scientific">Debaryomyces hansenii (strain ATCC 36239 / CBS 767 / BCRC 21394 / JCM 1990 / NBRC 0083 / IGC 2968)</name>
    <name type="common">Yeast</name>
    <name type="synonym">Torulaspora hansenii</name>
    <dbReference type="NCBI Taxonomy" id="284592"/>
    <lineage>
        <taxon>Eukaryota</taxon>
        <taxon>Fungi</taxon>
        <taxon>Dikarya</taxon>
        <taxon>Ascomycota</taxon>
        <taxon>Saccharomycotina</taxon>
        <taxon>Pichiomycetes</taxon>
        <taxon>Debaryomycetaceae</taxon>
        <taxon>Debaryomyces</taxon>
    </lineage>
</organism>
<feature type="region of interest" description="Disordered" evidence="15">
    <location>
        <begin position="214"/>
        <end position="251"/>
    </location>
</feature>
<feature type="compositionally biased region" description="Polar residues" evidence="15">
    <location>
        <begin position="227"/>
        <end position="236"/>
    </location>
</feature>
<dbReference type="GO" id="GO:0102158">
    <property type="term" value="F:very-long-chain (3R)-3-hydroxyacyl-CoA dehydratase activity"/>
    <property type="evidence" value="ECO:0007669"/>
    <property type="project" value="UniProtKB-EC"/>
</dbReference>
<feature type="transmembrane region" description="Helical" evidence="14">
    <location>
        <begin position="43"/>
        <end position="65"/>
    </location>
</feature>
<keyword evidence="5 14" id="KW-0444">Lipid biosynthesis</keyword>
<dbReference type="PANTHER" id="PTHR11035:SF3">
    <property type="entry name" value="VERY-LONG-CHAIN (3R)-3-HYDROXYACYL-COA DEHYDRATASE"/>
    <property type="match status" value="1"/>
</dbReference>
<dbReference type="GO" id="GO:0005789">
    <property type="term" value="C:endoplasmic reticulum membrane"/>
    <property type="evidence" value="ECO:0007669"/>
    <property type="project" value="UniProtKB-SubCell"/>
</dbReference>
<feature type="compositionally biased region" description="Low complexity" evidence="15">
    <location>
        <begin position="215"/>
        <end position="226"/>
    </location>
</feature>
<evidence type="ECO:0000256" key="6">
    <source>
        <dbReference type="ARBA" id="ARBA00022692"/>
    </source>
</evidence>
<keyword evidence="10 14" id="KW-0472">Membrane</keyword>
<comment type="similarity">
    <text evidence="3 14">Belongs to the very long-chain fatty acids dehydratase HACD family.</text>
</comment>
<name>Q6BHE4_DEBHA</name>
<evidence type="ECO:0000256" key="4">
    <source>
        <dbReference type="ARBA" id="ARBA00013122"/>
    </source>
</evidence>
<dbReference type="RefSeq" id="XP_462377.1">
    <property type="nucleotide sequence ID" value="XM_462377.1"/>
</dbReference>
<dbReference type="PANTHER" id="PTHR11035">
    <property type="entry name" value="VERY-LONG-CHAIN (3R)-3-HYDROXYACYL-COA DEHYDRATASE"/>
    <property type="match status" value="1"/>
</dbReference>
<evidence type="ECO:0000256" key="5">
    <source>
        <dbReference type="ARBA" id="ARBA00022516"/>
    </source>
</evidence>
<dbReference type="eggNOG" id="ENOG502SF4K">
    <property type="taxonomic scope" value="Eukaryota"/>
</dbReference>
<dbReference type="VEuPathDB" id="FungiDB:DEHA2G19272g"/>
<dbReference type="GeneID" id="2905320"/>
<evidence type="ECO:0000256" key="3">
    <source>
        <dbReference type="ARBA" id="ARBA00007811"/>
    </source>
</evidence>
<dbReference type="GO" id="GO:0030148">
    <property type="term" value="P:sphingolipid biosynthetic process"/>
    <property type="evidence" value="ECO:0007669"/>
    <property type="project" value="TreeGrafter"/>
</dbReference>
<evidence type="ECO:0000256" key="8">
    <source>
        <dbReference type="ARBA" id="ARBA00022989"/>
    </source>
</evidence>
<feature type="transmembrane region" description="Helical" evidence="14">
    <location>
        <begin position="108"/>
        <end position="128"/>
    </location>
</feature>
<dbReference type="InterPro" id="IPR007482">
    <property type="entry name" value="Tyr_Pase-like_PTPLA"/>
</dbReference>
<comment type="function">
    <text evidence="14">Catalyzes the third of the four reactions of the long-chain fatty acids elongation cycle. This endoplasmic reticulum-bound enzymatic process, allows the addition of two carbons to the chain of long- and very long-chain fatty acids/VLCFAs per cycle. This enzyme catalyzes the dehydration of the 3-hydroxyacyl-CoA intermediate into trans-2,3-enoyl-CoA, within each cycle of fatty acid elongation. Thereby, it participates to the production of VLCFAs of different chain lengths that are involved in multiple biological processes as precursors of membrane lipids and lipid mediators.</text>
</comment>
<evidence type="ECO:0000256" key="9">
    <source>
        <dbReference type="ARBA" id="ARBA00023098"/>
    </source>
</evidence>
<dbReference type="HOGENOM" id="CLU_1209709_0_0_1"/>
<dbReference type="EMBL" id="CR382139">
    <property type="protein sequence ID" value="CAG90884.1"/>
    <property type="molecule type" value="Genomic_DNA"/>
</dbReference>
<keyword evidence="7 14" id="KW-0276">Fatty acid metabolism</keyword>
<protein>
    <recommendedName>
        <fullName evidence="4 14">Very-long-chain (3R)-3-hydroxyacyl-CoA dehydratase</fullName>
        <ecNumber evidence="4 14">4.2.1.134</ecNumber>
    </recommendedName>
</protein>
<comment type="catalytic activity">
    <reaction evidence="13 14">
        <text>a very-long-chain (3R)-3-hydroxyacyl-CoA = a very-long-chain (2E)-enoyl-CoA + H2O</text>
        <dbReference type="Rhea" id="RHEA:45812"/>
        <dbReference type="ChEBI" id="CHEBI:15377"/>
        <dbReference type="ChEBI" id="CHEBI:83728"/>
        <dbReference type="ChEBI" id="CHEBI:85440"/>
        <dbReference type="EC" id="4.2.1.134"/>
    </reaction>
</comment>
<evidence type="ECO:0000256" key="15">
    <source>
        <dbReference type="SAM" id="MobiDB-lite"/>
    </source>
</evidence>
<dbReference type="Proteomes" id="UP000000599">
    <property type="component" value="Chromosome G"/>
</dbReference>
<sequence length="251" mass="29330">MAHLYPLSTNLKLVFFYNTCSFVLWLCCFCRFLILLPLVGRKFLPGGIADFFHIVSLLPLCGFFIKKTLIKSKLQVSDAWSLANGVRMVWVCYGVIFPHPRIAKHTSYSLLILSWCLMNVVHFAYYSFKVKTRSTPSWLFWLQYHHFYLTFPLTMVAEMVLIFLSLAFVKQDHMYEMFLQAALLSYIPAGYFAWGYLQSRKSCKYDSIIEKRTQRSSNQQQEQNRTVASSISSRNQYAVDEHELRDVSSNQ</sequence>
<evidence type="ECO:0000313" key="17">
    <source>
        <dbReference type="Proteomes" id="UP000000599"/>
    </source>
</evidence>
<evidence type="ECO:0000256" key="10">
    <source>
        <dbReference type="ARBA" id="ARBA00023136"/>
    </source>
</evidence>
<dbReference type="OrthoDB" id="46988at2759"/>
<evidence type="ECO:0000256" key="12">
    <source>
        <dbReference type="ARBA" id="ARBA00023239"/>
    </source>
</evidence>
<dbReference type="GO" id="GO:0030497">
    <property type="term" value="P:fatty acid elongation"/>
    <property type="evidence" value="ECO:0007669"/>
    <property type="project" value="TreeGrafter"/>
</dbReference>
<keyword evidence="9 14" id="KW-0443">Lipid metabolism</keyword>
<dbReference type="STRING" id="284592.Q6BHE4"/>
<feature type="transmembrane region" description="Helical" evidence="14">
    <location>
        <begin position="15"/>
        <end position="36"/>
    </location>
</feature>
<keyword evidence="14" id="KW-0256">Endoplasmic reticulum</keyword>
<feature type="transmembrane region" description="Helical" evidence="14">
    <location>
        <begin position="178"/>
        <end position="197"/>
    </location>
</feature>
<comment type="pathway">
    <text evidence="2 14">Lipid metabolism; fatty acid biosynthesis.</text>
</comment>
<feature type="compositionally biased region" description="Basic and acidic residues" evidence="15">
    <location>
        <begin position="239"/>
        <end position="251"/>
    </location>
</feature>
<dbReference type="KEGG" id="dha:DEHA2G19272g"/>
<dbReference type="InParanoid" id="Q6BHE4"/>
<keyword evidence="6 14" id="KW-0812">Transmembrane</keyword>
<evidence type="ECO:0000256" key="1">
    <source>
        <dbReference type="ARBA" id="ARBA00004141"/>
    </source>
</evidence>
<keyword evidence="8 14" id="KW-1133">Transmembrane helix</keyword>
<dbReference type="EC" id="4.2.1.134" evidence="4 14"/>
<keyword evidence="17" id="KW-1185">Reference proteome</keyword>
<dbReference type="AlphaFoldDB" id="Q6BHE4"/>
<evidence type="ECO:0000256" key="14">
    <source>
        <dbReference type="RuleBase" id="RU363109"/>
    </source>
</evidence>
<keyword evidence="12 14" id="KW-0456">Lyase</keyword>
<proteinExistence type="inferred from homology"/>
<accession>Q6BHE4</accession>
<evidence type="ECO:0000256" key="7">
    <source>
        <dbReference type="ARBA" id="ARBA00022832"/>
    </source>
</evidence>
<gene>
    <name evidence="16" type="ordered locus">DEHA2G19272g</name>
</gene>
<reference evidence="16 17" key="1">
    <citation type="journal article" date="2004" name="Nature">
        <title>Genome evolution in yeasts.</title>
        <authorList>
            <consortium name="Genolevures"/>
            <person name="Dujon B."/>
            <person name="Sherman D."/>
            <person name="Fischer G."/>
            <person name="Durrens P."/>
            <person name="Casaregola S."/>
            <person name="Lafontaine I."/>
            <person name="de Montigny J."/>
            <person name="Marck C."/>
            <person name="Neuveglise C."/>
            <person name="Talla E."/>
            <person name="Goffard N."/>
            <person name="Frangeul L."/>
            <person name="Aigle M."/>
            <person name="Anthouard V."/>
            <person name="Babour A."/>
            <person name="Barbe V."/>
            <person name="Barnay S."/>
            <person name="Blanchin S."/>
            <person name="Beckerich J.M."/>
            <person name="Beyne E."/>
            <person name="Bleykasten C."/>
            <person name="Boisrame A."/>
            <person name="Boyer J."/>
            <person name="Cattolico L."/>
            <person name="Confanioleri F."/>
            <person name="de Daruvar A."/>
            <person name="Despons L."/>
            <person name="Fabre E."/>
            <person name="Fairhead C."/>
            <person name="Ferry-Dumazet H."/>
            <person name="Groppi A."/>
            <person name="Hantraye F."/>
            <person name="Hennequin C."/>
            <person name="Jauniaux N."/>
            <person name="Joyet P."/>
            <person name="Kachouri R."/>
            <person name="Kerrest A."/>
            <person name="Koszul R."/>
            <person name="Lemaire M."/>
            <person name="Lesur I."/>
            <person name="Ma L."/>
            <person name="Muller H."/>
            <person name="Nicaud J.M."/>
            <person name="Nikolski M."/>
            <person name="Oztas S."/>
            <person name="Ozier-Kalogeropoulos O."/>
            <person name="Pellenz S."/>
            <person name="Potier S."/>
            <person name="Richard G.F."/>
            <person name="Straub M.L."/>
            <person name="Suleau A."/>
            <person name="Swennene D."/>
            <person name="Tekaia F."/>
            <person name="Wesolowski-Louvel M."/>
            <person name="Westhof E."/>
            <person name="Wirth B."/>
            <person name="Zeniou-Meyer M."/>
            <person name="Zivanovic I."/>
            <person name="Bolotin-Fukuhara M."/>
            <person name="Thierry A."/>
            <person name="Bouchier C."/>
            <person name="Caudron B."/>
            <person name="Scarpelli C."/>
            <person name="Gaillardin C."/>
            <person name="Weissenbach J."/>
            <person name="Wincker P."/>
            <person name="Souciet J.L."/>
        </authorList>
    </citation>
    <scope>NUCLEOTIDE SEQUENCE [LARGE SCALE GENOMIC DNA]</scope>
    <source>
        <strain evidence="17">ATCC 36239 / CBS 767 / BCRC 21394 / JCM 1990 / NBRC 0083 / IGC 2968</strain>
    </source>
</reference>
<dbReference type="UniPathway" id="UPA00094"/>
<dbReference type="Pfam" id="PF04387">
    <property type="entry name" value="PTPLA"/>
    <property type="match status" value="1"/>
</dbReference>
<comment type="subcellular location">
    <subcellularLocation>
        <location evidence="14">Endoplasmic reticulum membrane</location>
        <topology evidence="14">Multi-pass membrane protein</topology>
    </subcellularLocation>
    <subcellularLocation>
        <location evidence="1">Membrane</location>
        <topology evidence="1">Multi-pass membrane protein</topology>
    </subcellularLocation>
</comment>
<evidence type="ECO:0000256" key="11">
    <source>
        <dbReference type="ARBA" id="ARBA00023160"/>
    </source>
</evidence>
<evidence type="ECO:0000256" key="2">
    <source>
        <dbReference type="ARBA" id="ARBA00005194"/>
    </source>
</evidence>
<dbReference type="GO" id="GO:0042761">
    <property type="term" value="P:very long-chain fatty acid biosynthetic process"/>
    <property type="evidence" value="ECO:0007669"/>
    <property type="project" value="TreeGrafter"/>
</dbReference>
<evidence type="ECO:0000313" key="16">
    <source>
        <dbReference type="EMBL" id="CAG90884.1"/>
    </source>
</evidence>
<feature type="transmembrane region" description="Helical" evidence="14">
    <location>
        <begin position="148"/>
        <end position="169"/>
    </location>
</feature>
<evidence type="ECO:0000256" key="13">
    <source>
        <dbReference type="ARBA" id="ARBA00036671"/>
    </source>
</evidence>
<dbReference type="OMA" id="PKIAKHT"/>